<dbReference type="SUPFAM" id="SSF53335">
    <property type="entry name" value="S-adenosyl-L-methionine-dependent methyltransferases"/>
    <property type="match status" value="1"/>
</dbReference>
<evidence type="ECO:0000313" key="2">
    <source>
        <dbReference type="Proteomes" id="UP000008812"/>
    </source>
</evidence>
<dbReference type="Gene3D" id="3.40.50.150">
    <property type="entry name" value="Vaccinia Virus protein VP39"/>
    <property type="match status" value="1"/>
</dbReference>
<dbReference type="KEGG" id="mat:MARTH_orf765"/>
<dbReference type="eggNOG" id="COG0270">
    <property type="taxonomic scope" value="Bacteria"/>
</dbReference>
<organism evidence="1 2">
    <name type="scientific">Metamycoplasma arthritidis (strain 158L3-1)</name>
    <name type="common">Mycoplasma arthritidis</name>
    <dbReference type="NCBI Taxonomy" id="243272"/>
    <lineage>
        <taxon>Bacteria</taxon>
        <taxon>Bacillati</taxon>
        <taxon>Mycoplasmatota</taxon>
        <taxon>Mycoplasmoidales</taxon>
        <taxon>Metamycoplasmataceae</taxon>
        <taxon>Metamycoplasma</taxon>
    </lineage>
</organism>
<gene>
    <name evidence="1" type="primary">marMP</name>
    <name evidence="1" type="ordered locus">MARTH_orf765</name>
</gene>
<proteinExistence type="predicted"/>
<dbReference type="RefSeq" id="WP_012498466.1">
    <property type="nucleotide sequence ID" value="NC_011025.1"/>
</dbReference>
<keyword evidence="2" id="KW-1185">Reference proteome</keyword>
<dbReference type="GO" id="GO:0008168">
    <property type="term" value="F:methyltransferase activity"/>
    <property type="evidence" value="ECO:0007669"/>
    <property type="project" value="UniProtKB-KW"/>
</dbReference>
<accession>B3PNA7</accession>
<dbReference type="GO" id="GO:0032259">
    <property type="term" value="P:methylation"/>
    <property type="evidence" value="ECO:0007669"/>
    <property type="project" value="UniProtKB-KW"/>
</dbReference>
<sequence>MNKTIVWALYDDAESSYMKTIKKHFDNEFEVHSIGINYIEFPKAKNYFYHRIDLSILNDNLIQELNKLPKPDIILASPPCESWSIADCGGRMFMGFDQTGNFIVKNKAFYDEYNEKCHPNKKRYFFQKERSRIAGEATIAATVQIIKFFNPLVWVIENPSTSKSWEFQEKHLGFKAYNMNLTYYSSYDESYSLKPTIFKSNIKLNLLQKIRTGNKNHMARGSYSKRSSIPENLVKEIINQIKSIVLETKKAGSKKLKNG</sequence>
<dbReference type="Proteomes" id="UP000008812">
    <property type="component" value="Chromosome"/>
</dbReference>
<protein>
    <submittedName>
        <fullName evidence="1">Bacteriophage MAV1 putative C5 methylase MarMP</fullName>
    </submittedName>
</protein>
<dbReference type="STRING" id="243272.MARTH_orf765"/>
<dbReference type="HOGENOM" id="CLU_075782_0_0_14"/>
<evidence type="ECO:0000313" key="1">
    <source>
        <dbReference type="EMBL" id="ACF07509.1"/>
    </source>
</evidence>
<keyword evidence="1" id="KW-0489">Methyltransferase</keyword>
<name>B3PNA7_META1</name>
<reference evidence="1 2" key="1">
    <citation type="journal article" date="2008" name="Infect. Immun.">
        <title>Genome of Mycoplasma arthritidis.</title>
        <authorList>
            <person name="Dybvig K."/>
            <person name="Zuhua C."/>
            <person name="Lao P."/>
            <person name="Jordan D.S."/>
            <person name="French C.T."/>
            <person name="Tu A.H."/>
            <person name="Loraine A.E."/>
        </authorList>
    </citation>
    <scope>NUCLEOTIDE SEQUENCE [LARGE SCALE GENOMIC DNA]</scope>
    <source>
        <strain evidence="1 2">158L3-1</strain>
    </source>
</reference>
<dbReference type="InterPro" id="IPR029063">
    <property type="entry name" value="SAM-dependent_MTases_sf"/>
</dbReference>
<dbReference type="EMBL" id="CP001047">
    <property type="protein sequence ID" value="ACF07509.1"/>
    <property type="molecule type" value="Genomic_DNA"/>
</dbReference>
<keyword evidence="1" id="KW-0808">Transferase</keyword>
<dbReference type="AlphaFoldDB" id="B3PNA7"/>